<evidence type="ECO:0000313" key="2">
    <source>
        <dbReference type="Proteomes" id="UP001235712"/>
    </source>
</evidence>
<dbReference type="SUPFAM" id="SSF53474">
    <property type="entry name" value="alpha/beta-Hydrolases"/>
    <property type="match status" value="1"/>
</dbReference>
<proteinExistence type="predicted"/>
<accession>A0ABT9PB61</accession>
<organism evidence="1 2">
    <name type="scientific">Kineosporia succinea</name>
    <dbReference type="NCBI Taxonomy" id="84632"/>
    <lineage>
        <taxon>Bacteria</taxon>
        <taxon>Bacillati</taxon>
        <taxon>Actinomycetota</taxon>
        <taxon>Actinomycetes</taxon>
        <taxon>Kineosporiales</taxon>
        <taxon>Kineosporiaceae</taxon>
        <taxon>Kineosporia</taxon>
    </lineage>
</organism>
<dbReference type="InterPro" id="IPR029058">
    <property type="entry name" value="AB_hydrolase_fold"/>
</dbReference>
<dbReference type="EMBL" id="JAUSQZ010000001">
    <property type="protein sequence ID" value="MDP9829929.1"/>
    <property type="molecule type" value="Genomic_DNA"/>
</dbReference>
<protein>
    <submittedName>
        <fullName evidence="1">Fermentation-respiration switch protein FrsA (DUF1100 family)</fullName>
    </submittedName>
</protein>
<sequence>MPLVLIGHGGGRHKRAPEIVARAMRFAGECGYAVACLDVPAHGERAADPDLDAVHRHNQELIRNGAEIAPLVAAFQARAAGIVVPEWRAFLDAVHEDGLPGTDLRENGVPALGAVGYWGVSLGCGLGVPFVADEPRVRAAVFGLGSGLHSGDAAARVGVPVQFHVQWDDERVPREQALALYDAFASPQKTLHANPGLHSDTPGHTLDADILFFRRHLG</sequence>
<name>A0ABT9PB61_9ACTN</name>
<comment type="caution">
    <text evidence="1">The sequence shown here is derived from an EMBL/GenBank/DDBJ whole genome shotgun (WGS) entry which is preliminary data.</text>
</comment>
<dbReference type="RefSeq" id="WP_307248619.1">
    <property type="nucleotide sequence ID" value="NZ_JAUSQZ010000001.1"/>
</dbReference>
<gene>
    <name evidence="1" type="ORF">J2S57_005678</name>
</gene>
<keyword evidence="2" id="KW-1185">Reference proteome</keyword>
<reference evidence="1 2" key="1">
    <citation type="submission" date="2023-07" db="EMBL/GenBank/DDBJ databases">
        <title>Sequencing the genomes of 1000 actinobacteria strains.</title>
        <authorList>
            <person name="Klenk H.-P."/>
        </authorList>
    </citation>
    <scope>NUCLEOTIDE SEQUENCE [LARGE SCALE GENOMIC DNA]</scope>
    <source>
        <strain evidence="1 2">DSM 44388</strain>
    </source>
</reference>
<dbReference type="Gene3D" id="3.40.50.1820">
    <property type="entry name" value="alpha/beta hydrolase"/>
    <property type="match status" value="1"/>
</dbReference>
<dbReference type="Proteomes" id="UP001235712">
    <property type="component" value="Unassembled WGS sequence"/>
</dbReference>
<evidence type="ECO:0000313" key="1">
    <source>
        <dbReference type="EMBL" id="MDP9829929.1"/>
    </source>
</evidence>